<dbReference type="NCBIfam" id="TIGR03965">
    <property type="entry name" value="mycofact_glyco"/>
    <property type="match status" value="1"/>
</dbReference>
<dbReference type="Gene3D" id="3.90.550.10">
    <property type="entry name" value="Spore Coat Polysaccharide Biosynthesis Protein SpsA, Chain A"/>
    <property type="match status" value="1"/>
</dbReference>
<dbReference type="PANTHER" id="PTHR43179">
    <property type="entry name" value="RHAMNOSYLTRANSFERASE WBBL"/>
    <property type="match status" value="1"/>
</dbReference>
<dbReference type="RefSeq" id="WP_108343520.1">
    <property type="nucleotide sequence ID" value="NZ_PYXZ01000002.1"/>
</dbReference>
<sequence length="470" mass="49515">MSLPAGFTVRLSARTKVCDGGTALVGGSRGSVLYLSPAAAHLLGGEGVVAAAPGAAEALARSLLDRGFADPWWSDPPGSDADVTDVTVVVPVRDRPLDLARLLDALPPSVPVVVVDDASRSPGPVAGVARRHGATLVVHEANRGPAAARNSGLRRVTTPYVAFCDSDVVPDRGWLATLRRHLDDPALAVVAPRVLGPTARADDGWIERYEQARSSLDLGPEPAAVRQQGMVSYLPSACLVARVDALGDGFDEALRCGEDVDLVWRLLASGVGVRYEPAATVRHRHRAELREWLGRKAFYGTSAAPLAERHGTAVAPMVLSPWSAVLAGAVLAQRRWSVPVALGAAAVATAGTARRLGRSEHPVRAAAVLTLEGSVAVVWQTAAALTRHYWPVAALAALGSRRARRAVVVAAVVDGLVDRRRVGADLDPVRYVLARRLDDLAYGAGVWSGALRARSPRALLPAMRGPHRRA</sequence>
<comment type="pathway">
    <text evidence="1">Cell wall biogenesis; cell wall polysaccharide biosynthesis.</text>
</comment>
<name>A0A2R7YZ14_9ACTN</name>
<evidence type="ECO:0000256" key="2">
    <source>
        <dbReference type="ARBA" id="ARBA00006739"/>
    </source>
</evidence>
<keyword evidence="4 6" id="KW-0808">Transferase</keyword>
<evidence type="ECO:0000256" key="4">
    <source>
        <dbReference type="ARBA" id="ARBA00022679"/>
    </source>
</evidence>
<dbReference type="AlphaFoldDB" id="A0A2R7YZ14"/>
<dbReference type="EMBL" id="PYXZ01000002">
    <property type="protein sequence ID" value="PUA81628.1"/>
    <property type="molecule type" value="Genomic_DNA"/>
</dbReference>
<keyword evidence="3" id="KW-0328">Glycosyltransferase</keyword>
<evidence type="ECO:0000313" key="6">
    <source>
        <dbReference type="EMBL" id="PUA81628.1"/>
    </source>
</evidence>
<dbReference type="PANTHER" id="PTHR43179:SF12">
    <property type="entry name" value="GALACTOFURANOSYLTRANSFERASE GLFT2"/>
    <property type="match status" value="1"/>
</dbReference>
<accession>A0A2R7YZ14</accession>
<dbReference type="SUPFAM" id="SSF53448">
    <property type="entry name" value="Nucleotide-diphospho-sugar transferases"/>
    <property type="match status" value="1"/>
</dbReference>
<evidence type="ECO:0000313" key="7">
    <source>
        <dbReference type="Proteomes" id="UP000244867"/>
    </source>
</evidence>
<dbReference type="Pfam" id="PF00535">
    <property type="entry name" value="Glycos_transf_2"/>
    <property type="match status" value="1"/>
</dbReference>
<keyword evidence="7" id="KW-1185">Reference proteome</keyword>
<reference evidence="6 7" key="1">
    <citation type="submission" date="2018-03" db="EMBL/GenBank/DDBJ databases">
        <authorList>
            <person name="Keele B.F."/>
        </authorList>
    </citation>
    <scope>NUCLEOTIDE SEQUENCE [LARGE SCALE GENOMIC DNA]</scope>
    <source>
        <strain evidence="6 7">IB-3</strain>
    </source>
</reference>
<dbReference type="InterPro" id="IPR029044">
    <property type="entry name" value="Nucleotide-diphossugar_trans"/>
</dbReference>
<comment type="similarity">
    <text evidence="2">Belongs to the glycosyltransferase 2 family.</text>
</comment>
<evidence type="ECO:0000259" key="5">
    <source>
        <dbReference type="Pfam" id="PF00535"/>
    </source>
</evidence>
<dbReference type="GO" id="GO:0016757">
    <property type="term" value="F:glycosyltransferase activity"/>
    <property type="evidence" value="ECO:0007669"/>
    <property type="project" value="UniProtKB-KW"/>
</dbReference>
<gene>
    <name evidence="6" type="primary">mftF</name>
    <name evidence="6" type="ORF">C7S10_06020</name>
</gene>
<dbReference type="Proteomes" id="UP000244867">
    <property type="component" value="Unassembled WGS sequence"/>
</dbReference>
<organism evidence="6 7">
    <name type="scientific">Nocardioides currus</name>
    <dbReference type="NCBI Taxonomy" id="2133958"/>
    <lineage>
        <taxon>Bacteria</taxon>
        <taxon>Bacillati</taxon>
        <taxon>Actinomycetota</taxon>
        <taxon>Actinomycetes</taxon>
        <taxon>Propionibacteriales</taxon>
        <taxon>Nocardioidaceae</taxon>
        <taxon>Nocardioides</taxon>
    </lineage>
</organism>
<comment type="caution">
    <text evidence="6">The sequence shown here is derived from an EMBL/GenBank/DDBJ whole genome shotgun (WGS) entry which is preliminary data.</text>
</comment>
<dbReference type="OrthoDB" id="5243838at2"/>
<evidence type="ECO:0000256" key="1">
    <source>
        <dbReference type="ARBA" id="ARBA00004776"/>
    </source>
</evidence>
<evidence type="ECO:0000256" key="3">
    <source>
        <dbReference type="ARBA" id="ARBA00022676"/>
    </source>
</evidence>
<protein>
    <submittedName>
        <fullName evidence="6">Mycofactocin system glycosyltransferase</fullName>
    </submittedName>
</protein>
<dbReference type="InterPro" id="IPR001173">
    <property type="entry name" value="Glyco_trans_2-like"/>
</dbReference>
<dbReference type="InterPro" id="IPR023981">
    <property type="entry name" value="MftF"/>
</dbReference>
<proteinExistence type="inferred from homology"/>
<feature type="domain" description="Glycosyltransferase 2-like" evidence="5">
    <location>
        <begin position="87"/>
        <end position="213"/>
    </location>
</feature>